<feature type="region of interest" description="Disordered" evidence="1">
    <location>
        <begin position="1"/>
        <end position="66"/>
    </location>
</feature>
<sequence>MAATVSAWTKPGAWALDSEENESELVQEHKQDYVNDNSSGGGDTADFPSLAAAASTKTKKKKSQTLSLQEFATYKPSQPILAKGLTADEMMTLPTGPTQRSPEELDRNKLGGGFKSYGSYNERSSRYEQQRRQGSFNRDSNGEFGTPRADETDNWAAGKKSTVGNGFERRERGERGGFFSDSRFRADESDNWGSNKAFVPSEPRRYDRRGGFGLESNDGGADTDNWVKRKEDCPKNGGAFDSLRERRGSVESTGGDSEAWGRKIEDGSGGIGGRPRLNLQPRTLPVIEGPKGENTVKSKGNNPFGEARPREEVLKEKGQDWKEIDEKLETTKIKEVGTESPDGQAVGKRSFRRQPEERTWKKPESADYRLHSAEGTENEAAEETENGSAEDSDMMLPFAVKAKQ</sequence>
<dbReference type="InterPro" id="IPR010433">
    <property type="entry name" value="EIF-4B_pln"/>
</dbReference>
<feature type="region of interest" description="Disordered" evidence="1">
    <location>
        <begin position="85"/>
        <end position="404"/>
    </location>
</feature>
<dbReference type="Proteomes" id="UP000594638">
    <property type="component" value="Unassembled WGS sequence"/>
</dbReference>
<feature type="compositionally biased region" description="Basic and acidic residues" evidence="1">
    <location>
        <begin position="225"/>
        <end position="234"/>
    </location>
</feature>
<protein>
    <submittedName>
        <fullName evidence="2">Eukaryotic translation initiation factor 4B3-like</fullName>
    </submittedName>
</protein>
<feature type="compositionally biased region" description="Basic and acidic residues" evidence="1">
    <location>
        <begin position="307"/>
        <end position="337"/>
    </location>
</feature>
<feature type="compositionally biased region" description="Basic and acidic residues" evidence="1">
    <location>
        <begin position="353"/>
        <end position="374"/>
    </location>
</feature>
<evidence type="ECO:0000256" key="1">
    <source>
        <dbReference type="SAM" id="MobiDB-lite"/>
    </source>
</evidence>
<dbReference type="Gramene" id="OE9A121608T1">
    <property type="protein sequence ID" value="OE9A121608C1"/>
    <property type="gene ID" value="OE9A121608"/>
</dbReference>
<evidence type="ECO:0000313" key="2">
    <source>
        <dbReference type="EMBL" id="CAA2975617.1"/>
    </source>
</evidence>
<feature type="compositionally biased region" description="Acidic residues" evidence="1">
    <location>
        <begin position="376"/>
        <end position="393"/>
    </location>
</feature>
<organism evidence="2 3">
    <name type="scientific">Olea europaea subsp. europaea</name>
    <dbReference type="NCBI Taxonomy" id="158383"/>
    <lineage>
        <taxon>Eukaryota</taxon>
        <taxon>Viridiplantae</taxon>
        <taxon>Streptophyta</taxon>
        <taxon>Embryophyta</taxon>
        <taxon>Tracheophyta</taxon>
        <taxon>Spermatophyta</taxon>
        <taxon>Magnoliopsida</taxon>
        <taxon>eudicotyledons</taxon>
        <taxon>Gunneridae</taxon>
        <taxon>Pentapetalae</taxon>
        <taxon>asterids</taxon>
        <taxon>lamiids</taxon>
        <taxon>Lamiales</taxon>
        <taxon>Oleaceae</taxon>
        <taxon>Oleeae</taxon>
        <taxon>Olea</taxon>
    </lineage>
</organism>
<dbReference type="PANTHER" id="PTHR32091:SF17">
    <property type="entry name" value="EUKARYOTIC TRANSLATION INITIATION FACTOR 4B3"/>
    <property type="match status" value="1"/>
</dbReference>
<dbReference type="AlphaFoldDB" id="A0A8S0R9Y1"/>
<keyword evidence="2" id="KW-0648">Protein biosynthesis</keyword>
<name>A0A8S0R9Y1_OLEEU</name>
<keyword evidence="2" id="KW-0396">Initiation factor</keyword>
<dbReference type="Pfam" id="PF06273">
    <property type="entry name" value="eIF-4B"/>
    <property type="match status" value="1"/>
</dbReference>
<dbReference type="PANTHER" id="PTHR32091">
    <property type="entry name" value="EUKARYOTIC TRANSLATION INITIATION FACTOR 4B"/>
    <property type="match status" value="1"/>
</dbReference>
<dbReference type="GO" id="GO:0003729">
    <property type="term" value="F:mRNA binding"/>
    <property type="evidence" value="ECO:0007669"/>
    <property type="project" value="TreeGrafter"/>
</dbReference>
<dbReference type="GO" id="GO:0003743">
    <property type="term" value="F:translation initiation factor activity"/>
    <property type="evidence" value="ECO:0007669"/>
    <property type="project" value="UniProtKB-KW"/>
</dbReference>
<dbReference type="OrthoDB" id="48651at2759"/>
<accession>A0A8S0R9Y1</accession>
<keyword evidence="3" id="KW-1185">Reference proteome</keyword>
<dbReference type="EMBL" id="CACTIH010002287">
    <property type="protein sequence ID" value="CAA2975617.1"/>
    <property type="molecule type" value="Genomic_DNA"/>
</dbReference>
<evidence type="ECO:0000313" key="3">
    <source>
        <dbReference type="Proteomes" id="UP000594638"/>
    </source>
</evidence>
<proteinExistence type="predicted"/>
<reference evidence="2 3" key="1">
    <citation type="submission" date="2019-12" db="EMBL/GenBank/DDBJ databases">
        <authorList>
            <person name="Alioto T."/>
            <person name="Alioto T."/>
            <person name="Gomez Garrido J."/>
        </authorList>
    </citation>
    <scope>NUCLEOTIDE SEQUENCE [LARGE SCALE GENOMIC DNA]</scope>
</reference>
<gene>
    <name evidence="2" type="ORF">OLEA9_A121608</name>
</gene>
<comment type="caution">
    <text evidence="2">The sequence shown here is derived from an EMBL/GenBank/DDBJ whole genome shotgun (WGS) entry which is preliminary data.</text>
</comment>